<keyword evidence="1" id="KW-1133">Transmembrane helix</keyword>
<name>A0A951UR50_9CYAN</name>
<keyword evidence="1" id="KW-0812">Transmembrane</keyword>
<dbReference type="AlphaFoldDB" id="A0A951UR50"/>
<dbReference type="EMBL" id="JAHHGZ010000003">
    <property type="protein sequence ID" value="MBW4666659.1"/>
    <property type="molecule type" value="Genomic_DNA"/>
</dbReference>
<evidence type="ECO:0008006" key="4">
    <source>
        <dbReference type="Google" id="ProtNLM"/>
    </source>
</evidence>
<sequence>MNTVKLEQGQLLKAAVELTKALGRVADENLPDKLAGIVKLHAGIAVGSAFIPVPGADIAAAATNIWTMYVRINNELGLPFAENLIKSLATGIVTNLGGAVVGSMVIGSAIKFIPGLGSLGGAVLISATIYGVTIASGIIYMKAVSKLLNTKNASQFTEENLKVAVDEIMGDKKSVQTIFKTAKEGYKDVKKNEET</sequence>
<protein>
    <recommendedName>
        <fullName evidence="4">DUF697 domain-containing protein</fullName>
    </recommendedName>
</protein>
<evidence type="ECO:0000256" key="1">
    <source>
        <dbReference type="SAM" id="Phobius"/>
    </source>
</evidence>
<feature type="transmembrane region" description="Helical" evidence="1">
    <location>
        <begin position="92"/>
        <end position="113"/>
    </location>
</feature>
<evidence type="ECO:0000313" key="2">
    <source>
        <dbReference type="EMBL" id="MBW4666659.1"/>
    </source>
</evidence>
<proteinExistence type="predicted"/>
<feature type="transmembrane region" description="Helical" evidence="1">
    <location>
        <begin position="119"/>
        <end position="141"/>
    </location>
</feature>
<reference evidence="2" key="2">
    <citation type="journal article" date="2022" name="Microbiol. Resour. Announc.">
        <title>Metagenome Sequencing to Explore Phylogenomics of Terrestrial Cyanobacteria.</title>
        <authorList>
            <person name="Ward R.D."/>
            <person name="Stajich J.E."/>
            <person name="Johansen J.R."/>
            <person name="Huntemann M."/>
            <person name="Clum A."/>
            <person name="Foster B."/>
            <person name="Foster B."/>
            <person name="Roux S."/>
            <person name="Palaniappan K."/>
            <person name="Varghese N."/>
            <person name="Mukherjee S."/>
            <person name="Reddy T.B.K."/>
            <person name="Daum C."/>
            <person name="Copeland A."/>
            <person name="Chen I.A."/>
            <person name="Ivanova N.N."/>
            <person name="Kyrpides N.C."/>
            <person name="Shapiro N."/>
            <person name="Eloe-Fadrosh E.A."/>
            <person name="Pietrasiak N."/>
        </authorList>
    </citation>
    <scope>NUCLEOTIDE SEQUENCE</scope>
    <source>
        <strain evidence="2">GSE-NOS-MK-12-04C</strain>
    </source>
</reference>
<dbReference type="Proteomes" id="UP000729701">
    <property type="component" value="Unassembled WGS sequence"/>
</dbReference>
<keyword evidence="1" id="KW-0472">Membrane</keyword>
<reference evidence="2" key="1">
    <citation type="submission" date="2021-05" db="EMBL/GenBank/DDBJ databases">
        <authorList>
            <person name="Pietrasiak N."/>
            <person name="Ward R."/>
            <person name="Stajich J.E."/>
            <person name="Kurbessoian T."/>
        </authorList>
    </citation>
    <scope>NUCLEOTIDE SEQUENCE</scope>
    <source>
        <strain evidence="2">GSE-NOS-MK-12-04C</strain>
    </source>
</reference>
<comment type="caution">
    <text evidence="2">The sequence shown here is derived from an EMBL/GenBank/DDBJ whole genome shotgun (WGS) entry which is preliminary data.</text>
</comment>
<organism evidence="2 3">
    <name type="scientific">Cyanomargarita calcarea GSE-NOS-MK-12-04C</name>
    <dbReference type="NCBI Taxonomy" id="2839659"/>
    <lineage>
        <taxon>Bacteria</taxon>
        <taxon>Bacillati</taxon>
        <taxon>Cyanobacteriota</taxon>
        <taxon>Cyanophyceae</taxon>
        <taxon>Nostocales</taxon>
        <taxon>Cyanomargaritaceae</taxon>
        <taxon>Cyanomargarita</taxon>
    </lineage>
</organism>
<accession>A0A951UR50</accession>
<evidence type="ECO:0000313" key="3">
    <source>
        <dbReference type="Proteomes" id="UP000729701"/>
    </source>
</evidence>
<gene>
    <name evidence="2" type="ORF">KME60_04255</name>
</gene>